<proteinExistence type="predicted"/>
<name>A0A0A8YSV4_ARUDO</name>
<dbReference type="EMBL" id="GBRH01272283">
    <property type="protein sequence ID" value="JAD25612.1"/>
    <property type="molecule type" value="Transcribed_RNA"/>
</dbReference>
<organism evidence="1">
    <name type="scientific">Arundo donax</name>
    <name type="common">Giant reed</name>
    <name type="synonym">Donax arundinaceus</name>
    <dbReference type="NCBI Taxonomy" id="35708"/>
    <lineage>
        <taxon>Eukaryota</taxon>
        <taxon>Viridiplantae</taxon>
        <taxon>Streptophyta</taxon>
        <taxon>Embryophyta</taxon>
        <taxon>Tracheophyta</taxon>
        <taxon>Spermatophyta</taxon>
        <taxon>Magnoliopsida</taxon>
        <taxon>Liliopsida</taxon>
        <taxon>Poales</taxon>
        <taxon>Poaceae</taxon>
        <taxon>PACMAD clade</taxon>
        <taxon>Arundinoideae</taxon>
        <taxon>Arundineae</taxon>
        <taxon>Arundo</taxon>
    </lineage>
</organism>
<accession>A0A0A8YSV4</accession>
<reference evidence="1" key="1">
    <citation type="submission" date="2014-09" db="EMBL/GenBank/DDBJ databases">
        <authorList>
            <person name="Magalhaes I.L.F."/>
            <person name="Oliveira U."/>
            <person name="Santos F.R."/>
            <person name="Vidigal T.H.D.A."/>
            <person name="Brescovit A.D."/>
            <person name="Santos A.J."/>
        </authorList>
    </citation>
    <scope>NUCLEOTIDE SEQUENCE</scope>
    <source>
        <tissue evidence="1">Shoot tissue taken approximately 20 cm above the soil surface</tissue>
    </source>
</reference>
<reference evidence="1" key="2">
    <citation type="journal article" date="2015" name="Data Brief">
        <title>Shoot transcriptome of the giant reed, Arundo donax.</title>
        <authorList>
            <person name="Barrero R.A."/>
            <person name="Guerrero F.D."/>
            <person name="Moolhuijzen P."/>
            <person name="Goolsby J.A."/>
            <person name="Tidwell J."/>
            <person name="Bellgard S.E."/>
            <person name="Bellgard M.I."/>
        </authorList>
    </citation>
    <scope>NUCLEOTIDE SEQUENCE</scope>
    <source>
        <tissue evidence="1">Shoot tissue taken approximately 20 cm above the soil surface</tissue>
    </source>
</reference>
<dbReference type="AlphaFoldDB" id="A0A0A8YSV4"/>
<evidence type="ECO:0000313" key="1">
    <source>
        <dbReference type="EMBL" id="JAD25612.1"/>
    </source>
</evidence>
<sequence>MYIWCSLKPDNREQASKLGGVLAAVLVGWGDNDGGPAVALFTWAGTRIVDGNYESR</sequence>
<protein>
    <submittedName>
        <fullName evidence="1">Uncharacterized protein</fullName>
    </submittedName>
</protein>